<evidence type="ECO:0000259" key="14">
    <source>
        <dbReference type="PROSITE" id="PS50235"/>
    </source>
</evidence>
<dbReference type="Pfam" id="PF00443">
    <property type="entry name" value="UCH"/>
    <property type="match status" value="1"/>
</dbReference>
<feature type="compositionally biased region" description="Low complexity" evidence="13">
    <location>
        <begin position="867"/>
        <end position="876"/>
    </location>
</feature>
<feature type="compositionally biased region" description="Low complexity" evidence="13">
    <location>
        <begin position="933"/>
        <end position="948"/>
    </location>
</feature>
<feature type="region of interest" description="Disordered" evidence="13">
    <location>
        <begin position="74"/>
        <end position="99"/>
    </location>
</feature>
<dbReference type="Proteomes" id="UP000076420">
    <property type="component" value="Unassembled WGS sequence"/>
</dbReference>
<dbReference type="SUPFAM" id="SSF54001">
    <property type="entry name" value="Cysteine proteinases"/>
    <property type="match status" value="1"/>
</dbReference>
<feature type="domain" description="USP" evidence="14">
    <location>
        <begin position="127"/>
        <end position="430"/>
    </location>
</feature>
<feature type="region of interest" description="Disordered" evidence="13">
    <location>
        <begin position="440"/>
        <end position="506"/>
    </location>
</feature>
<accession>A0A2C9KX51</accession>
<proteinExistence type="inferred from homology"/>
<dbReference type="InterPro" id="IPR001394">
    <property type="entry name" value="Peptidase_C19_UCH"/>
</dbReference>
<feature type="region of interest" description="Disordered" evidence="13">
    <location>
        <begin position="546"/>
        <end position="670"/>
    </location>
</feature>
<evidence type="ECO:0000313" key="16">
    <source>
        <dbReference type="Proteomes" id="UP000076420"/>
    </source>
</evidence>
<dbReference type="PANTHER" id="PTHR24006:SF758">
    <property type="entry name" value="UBIQUITIN CARBOXYL-TERMINAL HYDROLASE 36"/>
    <property type="match status" value="1"/>
</dbReference>
<dbReference type="GO" id="GO:0006508">
    <property type="term" value="P:proteolysis"/>
    <property type="evidence" value="ECO:0007669"/>
    <property type="project" value="UniProtKB-KW"/>
</dbReference>
<evidence type="ECO:0000256" key="5">
    <source>
        <dbReference type="ARBA" id="ARBA00022786"/>
    </source>
</evidence>
<dbReference type="EC" id="3.4.19.12" evidence="3"/>
<keyword evidence="4" id="KW-0645">Protease</keyword>
<evidence type="ECO:0000256" key="3">
    <source>
        <dbReference type="ARBA" id="ARBA00012759"/>
    </source>
</evidence>
<dbReference type="PROSITE" id="PS00973">
    <property type="entry name" value="USP_2"/>
    <property type="match status" value="1"/>
</dbReference>
<protein>
    <recommendedName>
        <fullName evidence="8">Ubiquitin carboxyl-terminal hydrolase 36</fullName>
        <ecNumber evidence="3">3.4.19.12</ecNumber>
    </recommendedName>
    <alternativeName>
        <fullName evidence="11">Deubiquitinating enzyme 36</fullName>
    </alternativeName>
    <alternativeName>
        <fullName evidence="10">Protein scrawny</fullName>
    </alternativeName>
    <alternativeName>
        <fullName evidence="9">Ubiquitin thioesterase 36</fullName>
    </alternativeName>
    <alternativeName>
        <fullName evidence="12">Ubiquitin-specific-processing protease 36</fullName>
    </alternativeName>
</protein>
<feature type="compositionally biased region" description="Low complexity" evidence="13">
    <location>
        <begin position="440"/>
        <end position="458"/>
    </location>
</feature>
<feature type="compositionally biased region" description="Basic residues" evidence="13">
    <location>
        <begin position="829"/>
        <end position="848"/>
    </location>
</feature>
<dbReference type="VEuPathDB" id="VectorBase:BGLAX_050261"/>
<evidence type="ECO:0000313" key="15">
    <source>
        <dbReference type="EnsemblMetazoa" id="BGLB024480-PB"/>
    </source>
</evidence>
<feature type="region of interest" description="Disordered" evidence="13">
    <location>
        <begin position="731"/>
        <end position="968"/>
    </location>
</feature>
<feature type="compositionally biased region" description="Low complexity" evidence="13">
    <location>
        <begin position="793"/>
        <end position="806"/>
    </location>
</feature>
<keyword evidence="7" id="KW-0788">Thiol protease</keyword>
<evidence type="ECO:0000256" key="2">
    <source>
        <dbReference type="ARBA" id="ARBA00009085"/>
    </source>
</evidence>
<dbReference type="GO" id="GO:0004843">
    <property type="term" value="F:cysteine-type deubiquitinase activity"/>
    <property type="evidence" value="ECO:0007669"/>
    <property type="project" value="UniProtKB-EC"/>
</dbReference>
<feature type="compositionally biased region" description="Basic and acidic residues" evidence="13">
    <location>
        <begin position="910"/>
        <end position="928"/>
    </location>
</feature>
<feature type="compositionally biased region" description="Low complexity" evidence="13">
    <location>
        <begin position="595"/>
        <end position="610"/>
    </location>
</feature>
<dbReference type="Gene3D" id="3.90.70.10">
    <property type="entry name" value="Cysteine proteinases"/>
    <property type="match status" value="1"/>
</dbReference>
<keyword evidence="5" id="KW-0833">Ubl conjugation pathway</keyword>
<dbReference type="GO" id="GO:0005634">
    <property type="term" value="C:nucleus"/>
    <property type="evidence" value="ECO:0007669"/>
    <property type="project" value="TreeGrafter"/>
</dbReference>
<gene>
    <name evidence="15" type="primary">106053777</name>
</gene>
<evidence type="ECO:0000256" key="6">
    <source>
        <dbReference type="ARBA" id="ARBA00022801"/>
    </source>
</evidence>
<feature type="compositionally biased region" description="Polar residues" evidence="13">
    <location>
        <begin position="616"/>
        <end position="631"/>
    </location>
</feature>
<feature type="compositionally biased region" description="Basic residues" evidence="13">
    <location>
        <begin position="807"/>
        <end position="820"/>
    </location>
</feature>
<dbReference type="GO" id="GO:0005829">
    <property type="term" value="C:cytosol"/>
    <property type="evidence" value="ECO:0007669"/>
    <property type="project" value="TreeGrafter"/>
</dbReference>
<organism evidence="15 16">
    <name type="scientific">Biomphalaria glabrata</name>
    <name type="common">Bloodfluke planorb</name>
    <name type="synonym">Freshwater snail</name>
    <dbReference type="NCBI Taxonomy" id="6526"/>
    <lineage>
        <taxon>Eukaryota</taxon>
        <taxon>Metazoa</taxon>
        <taxon>Spiralia</taxon>
        <taxon>Lophotrochozoa</taxon>
        <taxon>Mollusca</taxon>
        <taxon>Gastropoda</taxon>
        <taxon>Heterobranchia</taxon>
        <taxon>Euthyneura</taxon>
        <taxon>Panpulmonata</taxon>
        <taxon>Hygrophila</taxon>
        <taxon>Lymnaeoidea</taxon>
        <taxon>Planorbidae</taxon>
        <taxon>Biomphalaria</taxon>
    </lineage>
</organism>
<feature type="compositionally biased region" description="Basic and acidic residues" evidence="13">
    <location>
        <begin position="849"/>
        <end position="859"/>
    </location>
</feature>
<evidence type="ECO:0000256" key="1">
    <source>
        <dbReference type="ARBA" id="ARBA00000707"/>
    </source>
</evidence>
<evidence type="ECO:0000256" key="9">
    <source>
        <dbReference type="ARBA" id="ARBA00041300"/>
    </source>
</evidence>
<dbReference type="OrthoDB" id="420187at2759"/>
<comment type="similarity">
    <text evidence="2">Belongs to the peptidase C19 family.</text>
</comment>
<feature type="compositionally biased region" description="Basic and acidic residues" evidence="13">
    <location>
        <begin position="959"/>
        <end position="968"/>
    </location>
</feature>
<feature type="compositionally biased region" description="Low complexity" evidence="13">
    <location>
        <begin position="84"/>
        <end position="95"/>
    </location>
</feature>
<evidence type="ECO:0000256" key="8">
    <source>
        <dbReference type="ARBA" id="ARBA00039432"/>
    </source>
</evidence>
<dbReference type="InterPro" id="IPR018200">
    <property type="entry name" value="USP_CS"/>
</dbReference>
<dbReference type="VEuPathDB" id="VectorBase:BGLB024480"/>
<reference evidence="15" key="1">
    <citation type="submission" date="2020-05" db="UniProtKB">
        <authorList>
            <consortium name="EnsemblMetazoa"/>
        </authorList>
    </citation>
    <scope>IDENTIFICATION</scope>
    <source>
        <strain evidence="15">BB02</strain>
    </source>
</reference>
<sequence length="1047" mass="116105">MPESSGSIVEIHNSLKASLGRGHSDLDQDVVAASKRVLLENILFVSASAPYTMQLDALKAKYISLNPAPVKWDGDKSSHQLKDTSSSAMSSQTSTEKSEDVLPAPKVILYPEEKVMMEWTRMTRIGAGLVNMGNTCFFNSTLQCLTYTAPLVNYCLSNDHRSKCKKKDFCMMCEIQSHIKSSLDCGGRSIKPHSMLQKLRCIAKHMKWGRQEDAHEFLRFVVDHLQQSCLNGESKLDQLSKDTTVINQIFGGYLRSQVICLRCQARSNTFDPFMDISLDIKGVNTVEEALAKFVKPETLEQDNAYKCPKCKHKVKAQKRFSIQKAPNILTLQLNRFDFHRHLSGKINRFIKYPEKINLRSFMSQKQGEPILYHLYGVLVHSGHSSEHGHYYSYVKSPTKTWYCMNDSIVHQAAYNNVFNADAYVLFYARINKPVSTATTLPPGASTSSGSSASVTKGPLVGTSSSNKPAASINGIQGKSSSDVGTPLKRQEIPSSESKIVPHAPSGSALPGVYTKISFPILTTSQKKLFQQQQEDGKRIVLQIKHGNSTTMEKSPDGKSKVVNHGGTQQSQQSLGLVPYNSDSDSEQDNVSTGASKSVSSTKESTKFVTSNDKSGDNPQTSIRKINFPSTSHEMRPITEMGDAPASKPLLASSSHTSSTSSLQSVEPSKHSSEVTLKGSFKNISAAAATLPGITKNGPVTVELSAAGITASSSNSCPKVRSTGGNWLIQSQDCAPSPRSSCSSANSVNSTTEWTVESKEIKNSNPESGIKSMPKGQEGTTAMQCKEPTDKVAPLVSPLHSPESSHSSTKKAKKHKKKKLKSSSDEDRKRKDHSKKKKKHKEKKRKREKERKSSDYDLHERKKRKYSRSSSSSSSASDSEEDYEWVEKTKETAGLIKPKTGPVTVQTWNHHVKDDVAPKKDDSDVKAKNVWDGSRSSGSHLDSESSSFSLGKNVLSWDGGKNHIDDDFQKDNKKRRFSELYNEEIDSGKVKKVKRVSENMTYSRGYNPFQQYHSDQYQSEKNRDSVFWKQDHSYYQNNHQATKNKTFT</sequence>
<evidence type="ECO:0000256" key="13">
    <source>
        <dbReference type="SAM" id="MobiDB-lite"/>
    </source>
</evidence>
<evidence type="ECO:0000256" key="7">
    <source>
        <dbReference type="ARBA" id="ARBA00022807"/>
    </source>
</evidence>
<dbReference type="EnsemblMetazoa" id="BGLB024480-RB">
    <property type="protein sequence ID" value="BGLB024480-PB"/>
    <property type="gene ID" value="BGLB024480"/>
</dbReference>
<dbReference type="FunFam" id="3.90.70.10:FF:000119">
    <property type="entry name" value="Ubiquitin specific peptidase 36"/>
    <property type="match status" value="1"/>
</dbReference>
<dbReference type="AlphaFoldDB" id="A0A2C9KX51"/>
<dbReference type="CDD" id="cd02661">
    <property type="entry name" value="Peptidase_C19E"/>
    <property type="match status" value="1"/>
</dbReference>
<dbReference type="InterPro" id="IPR038765">
    <property type="entry name" value="Papain-like_cys_pep_sf"/>
</dbReference>
<dbReference type="InterPro" id="IPR050164">
    <property type="entry name" value="Peptidase_C19"/>
</dbReference>
<evidence type="ECO:0000256" key="12">
    <source>
        <dbReference type="ARBA" id="ARBA00043009"/>
    </source>
</evidence>
<dbReference type="PANTHER" id="PTHR24006">
    <property type="entry name" value="UBIQUITIN CARBOXYL-TERMINAL HYDROLASE"/>
    <property type="match status" value="1"/>
</dbReference>
<dbReference type="PROSITE" id="PS50235">
    <property type="entry name" value="USP_3"/>
    <property type="match status" value="1"/>
</dbReference>
<evidence type="ECO:0000256" key="4">
    <source>
        <dbReference type="ARBA" id="ARBA00022670"/>
    </source>
</evidence>
<name>A0A2C9KX51_BIOGL</name>
<keyword evidence="6" id="KW-0378">Hydrolase</keyword>
<dbReference type="STRING" id="6526.A0A2C9KX51"/>
<feature type="compositionally biased region" description="Low complexity" evidence="13">
    <location>
        <begin position="733"/>
        <end position="749"/>
    </location>
</feature>
<dbReference type="GO" id="GO:0016579">
    <property type="term" value="P:protein deubiquitination"/>
    <property type="evidence" value="ECO:0007669"/>
    <property type="project" value="InterPro"/>
</dbReference>
<evidence type="ECO:0000256" key="10">
    <source>
        <dbReference type="ARBA" id="ARBA00042154"/>
    </source>
</evidence>
<feature type="compositionally biased region" description="Polar residues" evidence="13">
    <location>
        <begin position="461"/>
        <end position="483"/>
    </location>
</feature>
<dbReference type="KEGG" id="bgt:106053777"/>
<evidence type="ECO:0000256" key="11">
    <source>
        <dbReference type="ARBA" id="ARBA00042420"/>
    </source>
</evidence>
<feature type="compositionally biased region" description="Low complexity" evidence="13">
    <location>
        <begin position="643"/>
        <end position="666"/>
    </location>
</feature>
<dbReference type="InterPro" id="IPR028889">
    <property type="entry name" value="USP"/>
</dbReference>
<dbReference type="PROSITE" id="PS00972">
    <property type="entry name" value="USP_1"/>
    <property type="match status" value="1"/>
</dbReference>
<comment type="catalytic activity">
    <reaction evidence="1">
        <text>Thiol-dependent hydrolysis of ester, thioester, amide, peptide and isopeptide bonds formed by the C-terminal Gly of ubiquitin (a 76-residue protein attached to proteins as an intracellular targeting signal).</text>
        <dbReference type="EC" id="3.4.19.12"/>
    </reaction>
</comment>